<evidence type="ECO:0000313" key="3">
    <source>
        <dbReference type="Proteomes" id="UP000694845"/>
    </source>
</evidence>
<organism evidence="3 4">
    <name type="scientific">Acanthaster planci</name>
    <name type="common">Crown-of-thorns starfish</name>
    <dbReference type="NCBI Taxonomy" id="133434"/>
    <lineage>
        <taxon>Eukaryota</taxon>
        <taxon>Metazoa</taxon>
        <taxon>Echinodermata</taxon>
        <taxon>Eleutherozoa</taxon>
        <taxon>Asterozoa</taxon>
        <taxon>Asteroidea</taxon>
        <taxon>Valvatacea</taxon>
        <taxon>Valvatida</taxon>
        <taxon>Acanthasteridae</taxon>
        <taxon>Acanthaster</taxon>
    </lineage>
</organism>
<sequence>MMSSAPVVVPRNFKLLEELEEGQKGGQPNVSWGLESDNDNTFTYWNGTIVGPAETHFRERIYMLKLKCDSQYPNKPPTIRFVTRINLPHVNDRDGTLERTFPLLQHWNTKYTIKDILNELLNLMKRNAKLRQPPEGSTF</sequence>
<dbReference type="Pfam" id="PF00179">
    <property type="entry name" value="UQ_con"/>
    <property type="match status" value="1"/>
</dbReference>
<dbReference type="Proteomes" id="UP000694845">
    <property type="component" value="Unplaced"/>
</dbReference>
<dbReference type="CDD" id="cd23807">
    <property type="entry name" value="UEV_UBE2V"/>
    <property type="match status" value="1"/>
</dbReference>
<dbReference type="PANTHER" id="PTHR24067">
    <property type="entry name" value="UBIQUITIN-CONJUGATING ENZYME E2"/>
    <property type="match status" value="1"/>
</dbReference>
<dbReference type="Gene3D" id="3.10.110.10">
    <property type="entry name" value="Ubiquitin Conjugating Enzyme"/>
    <property type="match status" value="1"/>
</dbReference>
<gene>
    <name evidence="4" type="primary">LOC110974829</name>
</gene>
<dbReference type="FunFam" id="3.10.110.10:FF:000026">
    <property type="entry name" value="Ubiquitin-conjugating enzyme E2 variant"/>
    <property type="match status" value="1"/>
</dbReference>
<keyword evidence="3" id="KW-1185">Reference proteome</keyword>
<reference evidence="4" key="1">
    <citation type="submission" date="2025-08" db="UniProtKB">
        <authorList>
            <consortium name="RefSeq"/>
        </authorList>
    </citation>
    <scope>IDENTIFICATION</scope>
</reference>
<evidence type="ECO:0000259" key="2">
    <source>
        <dbReference type="PROSITE" id="PS50127"/>
    </source>
</evidence>
<proteinExistence type="predicted"/>
<dbReference type="InterPro" id="IPR016135">
    <property type="entry name" value="UBQ-conjugating_enzyme/RWD"/>
</dbReference>
<dbReference type="AlphaFoldDB" id="A0A8B7XQZ5"/>
<accession>A0A8B7XQZ5</accession>
<dbReference type="InterPro" id="IPR050113">
    <property type="entry name" value="Ub_conjugating_enzyme"/>
</dbReference>
<dbReference type="GeneID" id="110974829"/>
<name>A0A8B7XQZ5_ACAPL</name>
<dbReference type="KEGG" id="aplc:110974829"/>
<dbReference type="OMA" id="PHVNDRD"/>
<keyword evidence="1" id="KW-0833">Ubl conjugation pathway</keyword>
<dbReference type="OrthoDB" id="6508832at2759"/>
<evidence type="ECO:0000256" key="1">
    <source>
        <dbReference type="ARBA" id="ARBA00022786"/>
    </source>
</evidence>
<dbReference type="RefSeq" id="XP_022082421.1">
    <property type="nucleotide sequence ID" value="XM_022226729.1"/>
</dbReference>
<dbReference type="SUPFAM" id="SSF54495">
    <property type="entry name" value="UBC-like"/>
    <property type="match status" value="1"/>
</dbReference>
<evidence type="ECO:0000313" key="4">
    <source>
        <dbReference type="RefSeq" id="XP_022082421.1"/>
    </source>
</evidence>
<feature type="domain" description="UBC core" evidence="2">
    <location>
        <begin position="10"/>
        <end position="139"/>
    </location>
</feature>
<protein>
    <submittedName>
        <fullName evidence="4">Ubiquitin-conjugating enzyme E2 variant 2-like</fullName>
    </submittedName>
</protein>
<dbReference type="InterPro" id="IPR000608">
    <property type="entry name" value="UBC"/>
</dbReference>
<dbReference type="SMART" id="SM00212">
    <property type="entry name" value="UBCc"/>
    <property type="match status" value="1"/>
</dbReference>
<dbReference type="PROSITE" id="PS50127">
    <property type="entry name" value="UBC_2"/>
    <property type="match status" value="1"/>
</dbReference>